<keyword evidence="2" id="KW-1185">Reference proteome</keyword>
<proteinExistence type="predicted"/>
<organism evidence="1 2">
    <name type="scientific">Paracoccus haeundaensis</name>
    <dbReference type="NCBI Taxonomy" id="225362"/>
    <lineage>
        <taxon>Bacteria</taxon>
        <taxon>Pseudomonadati</taxon>
        <taxon>Pseudomonadota</taxon>
        <taxon>Alphaproteobacteria</taxon>
        <taxon>Rhodobacterales</taxon>
        <taxon>Paracoccaceae</taxon>
        <taxon>Paracoccus</taxon>
    </lineage>
</organism>
<evidence type="ECO:0000313" key="1">
    <source>
        <dbReference type="EMBL" id="TNH38826.1"/>
    </source>
</evidence>
<comment type="caution">
    <text evidence="1">The sequence shown here is derived from an EMBL/GenBank/DDBJ whole genome shotgun (WGS) entry which is preliminary data.</text>
</comment>
<dbReference type="Proteomes" id="UP000304880">
    <property type="component" value="Unassembled WGS sequence"/>
</dbReference>
<dbReference type="RefSeq" id="WP_139598959.1">
    <property type="nucleotide sequence ID" value="NZ_VDDC01000023.1"/>
</dbReference>
<dbReference type="AlphaFoldDB" id="A0A5C4R4F0"/>
<protein>
    <submittedName>
        <fullName evidence="1">Uncharacterized protein</fullName>
    </submittedName>
</protein>
<sequence>MWLTASSFSGGIRFTSTMDGHDLRLDITSFPDHAPEVGSVRAIMQLGRLAGSGFDRLLLVDGQKDLFVISEADLRSVGCQFTWPSKAQVDPLMLMRQLVGAIREESTGTSIRELSGSGLVMTNTQAMSIVQDVLNEAWVASARRNDNKVYRPDEDPQDELASIMAPDIHAQARQVEKPLVLSGL</sequence>
<dbReference type="EMBL" id="VDDC01000023">
    <property type="protein sequence ID" value="TNH38826.1"/>
    <property type="molecule type" value="Genomic_DNA"/>
</dbReference>
<gene>
    <name evidence="1" type="ORF">FHD67_13230</name>
</gene>
<reference evidence="1 2" key="1">
    <citation type="submission" date="2019-06" db="EMBL/GenBank/DDBJ databases">
        <authorList>
            <person name="Li J."/>
        </authorList>
    </citation>
    <scope>NUCLEOTIDE SEQUENCE [LARGE SCALE GENOMIC DNA]</scope>
    <source>
        <strain evidence="1 2">CGMCC 1.8012</strain>
    </source>
</reference>
<name>A0A5C4R4F0_9RHOB</name>
<evidence type="ECO:0000313" key="2">
    <source>
        <dbReference type="Proteomes" id="UP000304880"/>
    </source>
</evidence>
<accession>A0A5C4R4F0</accession>